<evidence type="ECO:0000256" key="3">
    <source>
        <dbReference type="ARBA" id="ARBA00022691"/>
    </source>
</evidence>
<dbReference type="Proteomes" id="UP000078354">
    <property type="component" value="Chromosome"/>
</dbReference>
<keyword evidence="2" id="KW-0808">Transferase</keyword>
<evidence type="ECO:0000259" key="5">
    <source>
        <dbReference type="Pfam" id="PF08100"/>
    </source>
</evidence>
<sequence>MPADTSLTPSAQPLMALVTGFWASKVLAVANELNLFTDLSRSGGITVVEFSRHYRIQPRPAEMLLTACAALGLLEKLDDRYANSRLSDCYLVRDKPMYFGGWIQMADRREYPAWMQLRQALHDNCPQTWDPNNQTSLFDGEDPDLVHDFWEAMYALSVTTAQKLLDVIDFSTTRRLLDVGGGGAAFDIIFCNRYPQLKAAVYDLPFVCTLTRPKIDRAGLANRIALIEGDFFADPCLPCGHEVILLSRILLDWNEEDCQMIIAKCFSALPPGGRLIICDQFVNDRKDGPAGAALMSLNMLIETWGRNYTAAEYSVWLKKTGFTRLETIRFDAPAANGAVIGYKTAPEIPASQTFP</sequence>
<organism evidence="6 7">
    <name type="scientific">Pseudomonas silesiensis</name>
    <dbReference type="NCBI Taxonomy" id="1853130"/>
    <lineage>
        <taxon>Bacteria</taxon>
        <taxon>Pseudomonadati</taxon>
        <taxon>Pseudomonadota</taxon>
        <taxon>Gammaproteobacteria</taxon>
        <taxon>Pseudomonadales</taxon>
        <taxon>Pseudomonadaceae</taxon>
        <taxon>Pseudomonas</taxon>
    </lineage>
</organism>
<feature type="domain" description="O-methyltransferase dimerisation" evidence="5">
    <location>
        <begin position="16"/>
        <end position="92"/>
    </location>
</feature>
<proteinExistence type="predicted"/>
<dbReference type="Pfam" id="PF08100">
    <property type="entry name" value="Dimerisation"/>
    <property type="match status" value="1"/>
</dbReference>
<dbReference type="RefSeq" id="WP_064675362.1">
    <property type="nucleotide sequence ID" value="NZ_CP014870.1"/>
</dbReference>
<evidence type="ECO:0000256" key="1">
    <source>
        <dbReference type="ARBA" id="ARBA00022603"/>
    </source>
</evidence>
<dbReference type="PIRSF" id="PIRSF005739">
    <property type="entry name" value="O-mtase"/>
    <property type="match status" value="1"/>
</dbReference>
<dbReference type="InterPro" id="IPR036388">
    <property type="entry name" value="WH-like_DNA-bd_sf"/>
</dbReference>
<evidence type="ECO:0000313" key="7">
    <source>
        <dbReference type="Proteomes" id="UP000078354"/>
    </source>
</evidence>
<dbReference type="CDD" id="cd02440">
    <property type="entry name" value="AdoMet_MTases"/>
    <property type="match status" value="1"/>
</dbReference>
<dbReference type="GO" id="GO:0032259">
    <property type="term" value="P:methylation"/>
    <property type="evidence" value="ECO:0007669"/>
    <property type="project" value="UniProtKB-KW"/>
</dbReference>
<dbReference type="Pfam" id="PF00891">
    <property type="entry name" value="Methyltransf_2"/>
    <property type="match status" value="1"/>
</dbReference>
<dbReference type="AlphaFoldDB" id="A0A191YLH9"/>
<gene>
    <name evidence="6" type="ORF">PMA3_00655</name>
</gene>
<protein>
    <submittedName>
        <fullName evidence="6">Methyltransferase</fullName>
    </submittedName>
</protein>
<evidence type="ECO:0000256" key="2">
    <source>
        <dbReference type="ARBA" id="ARBA00022679"/>
    </source>
</evidence>
<dbReference type="GO" id="GO:0046983">
    <property type="term" value="F:protein dimerization activity"/>
    <property type="evidence" value="ECO:0007669"/>
    <property type="project" value="InterPro"/>
</dbReference>
<dbReference type="InterPro" id="IPR036390">
    <property type="entry name" value="WH_DNA-bd_sf"/>
</dbReference>
<dbReference type="InterPro" id="IPR012967">
    <property type="entry name" value="COMT_dimerisation"/>
</dbReference>
<dbReference type="InterPro" id="IPR001077">
    <property type="entry name" value="COMT_C"/>
</dbReference>
<name>A0A191YLH9_9PSED</name>
<dbReference type="PANTHER" id="PTHR43712">
    <property type="entry name" value="PUTATIVE (AFU_ORTHOLOGUE AFUA_4G14580)-RELATED"/>
    <property type="match status" value="1"/>
</dbReference>
<dbReference type="OrthoDB" id="582216at2"/>
<evidence type="ECO:0000259" key="4">
    <source>
        <dbReference type="Pfam" id="PF00891"/>
    </source>
</evidence>
<dbReference type="InterPro" id="IPR016461">
    <property type="entry name" value="COMT-like"/>
</dbReference>
<dbReference type="Gene3D" id="1.10.10.10">
    <property type="entry name" value="Winged helix-like DNA-binding domain superfamily/Winged helix DNA-binding domain"/>
    <property type="match status" value="1"/>
</dbReference>
<dbReference type="SUPFAM" id="SSF53335">
    <property type="entry name" value="S-adenosyl-L-methionine-dependent methyltransferases"/>
    <property type="match status" value="1"/>
</dbReference>
<dbReference type="KEGG" id="psil:PMA3_00655"/>
<dbReference type="STRING" id="1853130.PMA3_00655"/>
<dbReference type="PANTHER" id="PTHR43712:SF2">
    <property type="entry name" value="O-METHYLTRANSFERASE CICE"/>
    <property type="match status" value="1"/>
</dbReference>
<dbReference type="InterPro" id="IPR029063">
    <property type="entry name" value="SAM-dependent_MTases_sf"/>
</dbReference>
<reference evidence="6 7" key="1">
    <citation type="journal article" date="2018" name="Syst. Appl. Microbiol.">
        <title>Pseudomonas silesiensis sp. nov. strain A3T isolated from a biological pesticide sewage treatment plant and analysis of the complete genome sequence.</title>
        <authorList>
            <person name="Kaminski M.A."/>
            <person name="Furmanczyk E.M."/>
            <person name="Sobczak A."/>
            <person name="Dziembowski A."/>
            <person name="Lipinski L."/>
        </authorList>
    </citation>
    <scope>NUCLEOTIDE SEQUENCE [LARGE SCALE GENOMIC DNA]</scope>
    <source>
        <strain evidence="6 7">A3</strain>
    </source>
</reference>
<dbReference type="EMBL" id="CP014870">
    <property type="protein sequence ID" value="ANJ53732.1"/>
    <property type="molecule type" value="Genomic_DNA"/>
</dbReference>
<keyword evidence="1 6" id="KW-0489">Methyltransferase</keyword>
<dbReference type="GO" id="GO:0008171">
    <property type="term" value="F:O-methyltransferase activity"/>
    <property type="evidence" value="ECO:0007669"/>
    <property type="project" value="InterPro"/>
</dbReference>
<evidence type="ECO:0000313" key="6">
    <source>
        <dbReference type="EMBL" id="ANJ53732.1"/>
    </source>
</evidence>
<feature type="domain" description="O-methyltransferase C-terminal" evidence="4">
    <location>
        <begin position="114"/>
        <end position="322"/>
    </location>
</feature>
<keyword evidence="7" id="KW-1185">Reference proteome</keyword>
<accession>A0A191YLH9</accession>
<dbReference type="SUPFAM" id="SSF46785">
    <property type="entry name" value="Winged helix' DNA-binding domain"/>
    <property type="match status" value="1"/>
</dbReference>
<dbReference type="Gene3D" id="3.40.50.150">
    <property type="entry name" value="Vaccinia Virus protein VP39"/>
    <property type="match status" value="1"/>
</dbReference>
<dbReference type="PROSITE" id="PS51683">
    <property type="entry name" value="SAM_OMT_II"/>
    <property type="match status" value="1"/>
</dbReference>
<keyword evidence="3" id="KW-0949">S-adenosyl-L-methionine</keyword>